<dbReference type="SUPFAM" id="SSF52047">
    <property type="entry name" value="RNI-like"/>
    <property type="match status" value="1"/>
</dbReference>
<dbReference type="SMART" id="SM00368">
    <property type="entry name" value="LRR_RI"/>
    <property type="match status" value="5"/>
</dbReference>
<evidence type="ECO:0000256" key="2">
    <source>
        <dbReference type="ARBA" id="ARBA00022614"/>
    </source>
</evidence>
<dbReference type="Gene3D" id="3.80.10.10">
    <property type="entry name" value="Ribonuclease Inhibitor"/>
    <property type="match status" value="2"/>
</dbReference>
<dbReference type="GO" id="GO:0005096">
    <property type="term" value="F:GTPase activator activity"/>
    <property type="evidence" value="ECO:0007669"/>
    <property type="project" value="UniProtKB-KW"/>
</dbReference>
<keyword evidence="3" id="KW-0677">Repeat</keyword>
<dbReference type="GO" id="GO:0005634">
    <property type="term" value="C:nucleus"/>
    <property type="evidence" value="ECO:0007669"/>
    <property type="project" value="TreeGrafter"/>
</dbReference>
<dbReference type="GO" id="GO:0005829">
    <property type="term" value="C:cytosol"/>
    <property type="evidence" value="ECO:0007669"/>
    <property type="project" value="TreeGrafter"/>
</dbReference>
<keyword evidence="2" id="KW-0433">Leucine-rich repeat</keyword>
<dbReference type="Pfam" id="PF13516">
    <property type="entry name" value="LRR_6"/>
    <property type="match status" value="2"/>
</dbReference>
<reference evidence="4" key="1">
    <citation type="journal article" date="2012" name="Proc. Natl. Acad. Sci. U.S.A.">
        <title>Antigenic diversity is generated by distinct evolutionary mechanisms in African trypanosome species.</title>
        <authorList>
            <person name="Jackson A.P."/>
            <person name="Berry A."/>
            <person name="Aslett M."/>
            <person name="Allison H.C."/>
            <person name="Burton P."/>
            <person name="Vavrova-Anderson J."/>
            <person name="Brown R."/>
            <person name="Browne H."/>
            <person name="Corton N."/>
            <person name="Hauser H."/>
            <person name="Gamble J."/>
            <person name="Gilderthorp R."/>
            <person name="Marcello L."/>
            <person name="McQuillan J."/>
            <person name="Otto T.D."/>
            <person name="Quail M.A."/>
            <person name="Sanders M.J."/>
            <person name="van Tonder A."/>
            <person name="Ginger M.L."/>
            <person name="Field M.C."/>
            <person name="Barry J.D."/>
            <person name="Hertz-Fowler C."/>
            <person name="Berriman M."/>
        </authorList>
    </citation>
    <scope>NUCLEOTIDE SEQUENCE</scope>
    <source>
        <strain evidence="4">IL3000</strain>
    </source>
</reference>
<organism evidence="4">
    <name type="scientific">Trypanosoma congolense (strain IL3000)</name>
    <dbReference type="NCBI Taxonomy" id="1068625"/>
    <lineage>
        <taxon>Eukaryota</taxon>
        <taxon>Discoba</taxon>
        <taxon>Euglenozoa</taxon>
        <taxon>Kinetoplastea</taxon>
        <taxon>Metakinetoplastina</taxon>
        <taxon>Trypanosomatida</taxon>
        <taxon>Trypanosomatidae</taxon>
        <taxon>Trypanosoma</taxon>
        <taxon>Nannomonas</taxon>
    </lineage>
</organism>
<evidence type="ECO:0000256" key="3">
    <source>
        <dbReference type="ARBA" id="ARBA00022737"/>
    </source>
</evidence>
<protein>
    <recommendedName>
        <fullName evidence="5">Leucine-rich repeat protein (LRRP)</fullName>
    </recommendedName>
</protein>
<dbReference type="AlphaFoldDB" id="G0UMU0"/>
<proteinExistence type="predicted"/>
<name>G0UMU0_TRYCI</name>
<evidence type="ECO:0008006" key="5">
    <source>
        <dbReference type="Google" id="ProtNLM"/>
    </source>
</evidence>
<dbReference type="InterPro" id="IPR032675">
    <property type="entry name" value="LRR_dom_sf"/>
</dbReference>
<sequence length="479" mass="53416">MSVPSASVKKGFQCSQFHRVREQELAQHFVKGLCDTLQLRDGGASIKPAKSSFFVPSLVSLCADTIAKNFVEITEVDSLASLNRDLYELVIERLSPELPLKVSVPRVHCEKYWRRCCETRWSFGQLSEGTQGKLVARGPHGWKQFFLERLLRDFLTSLKEPVLSKEDEHRLEELCVVSRDFVYSIELPCQVAHLDLYEAVLSRLPHVTSLSLSYSVCNVGISFEWDMIGFTEEDALSLRYILKRYAPLTSLRLPGNRLNSTLLKGIISGAVRNTSIKVLDFSCNRIDDDGVKSLALLLCKEDLPLEELYLNDNVICGAGAVAIGDALTMNKTLRVLNLRLNRIPDEDGGVSLIKGIASHTALKILDISHNILGEATSRALAEALPEQSSLLSLNVSGNKELGSTTGELLLEGLRKNKSLRFFDSRSSGLSPEHVAAMESHIRAVVHLDKMNDVHMKDAKAREMTQREVEEKLSKVISFH</sequence>
<dbReference type="EMBL" id="HE575318">
    <property type="protein sequence ID" value="CCC90498.1"/>
    <property type="molecule type" value="Genomic_DNA"/>
</dbReference>
<accession>G0UMU0</accession>
<keyword evidence="1" id="KW-0343">GTPase activation</keyword>
<dbReference type="InterPro" id="IPR001611">
    <property type="entry name" value="Leu-rich_rpt"/>
</dbReference>
<dbReference type="InterPro" id="IPR027038">
    <property type="entry name" value="RanGap"/>
</dbReference>
<evidence type="ECO:0000256" key="1">
    <source>
        <dbReference type="ARBA" id="ARBA00022468"/>
    </source>
</evidence>
<evidence type="ECO:0000313" key="4">
    <source>
        <dbReference type="EMBL" id="CCC90498.1"/>
    </source>
</evidence>
<dbReference type="GO" id="GO:0048471">
    <property type="term" value="C:perinuclear region of cytoplasm"/>
    <property type="evidence" value="ECO:0007669"/>
    <property type="project" value="TreeGrafter"/>
</dbReference>
<gene>
    <name evidence="4" type="ORF">TCIL3000_5_2050</name>
</gene>
<dbReference type="PANTHER" id="PTHR24113">
    <property type="entry name" value="RAN GTPASE-ACTIVATING PROTEIN 1"/>
    <property type="match status" value="1"/>
</dbReference>
<dbReference type="GO" id="GO:0006913">
    <property type="term" value="P:nucleocytoplasmic transport"/>
    <property type="evidence" value="ECO:0007669"/>
    <property type="project" value="TreeGrafter"/>
</dbReference>
<dbReference type="GO" id="GO:0031267">
    <property type="term" value="F:small GTPase binding"/>
    <property type="evidence" value="ECO:0007669"/>
    <property type="project" value="TreeGrafter"/>
</dbReference>
<dbReference type="PANTHER" id="PTHR24113:SF12">
    <property type="entry name" value="RAN GTPASE-ACTIVATING PROTEIN 1"/>
    <property type="match status" value="1"/>
</dbReference>
<dbReference type="VEuPathDB" id="TriTrypDB:TcIL3000_5_2050"/>